<dbReference type="EMBL" id="AP003686">
    <property type="protein sequence ID" value="BAD53700.1"/>
    <property type="molecule type" value="Genomic_DNA"/>
</dbReference>
<evidence type="ECO:0000313" key="2">
    <source>
        <dbReference type="EMBL" id="BAD53700.1"/>
    </source>
</evidence>
<dbReference type="Proteomes" id="UP000000763">
    <property type="component" value="Chromosome 6"/>
</dbReference>
<dbReference type="AlphaFoldDB" id="Q5Z954"/>
<proteinExistence type="predicted"/>
<feature type="region of interest" description="Disordered" evidence="1">
    <location>
        <begin position="74"/>
        <end position="123"/>
    </location>
</feature>
<feature type="compositionally biased region" description="Basic and acidic residues" evidence="1">
    <location>
        <begin position="111"/>
        <end position="123"/>
    </location>
</feature>
<reference evidence="3" key="1">
    <citation type="journal article" date="2005" name="Nature">
        <title>The map-based sequence of the rice genome.</title>
        <authorList>
            <consortium name="International rice genome sequencing project (IRGSP)"/>
            <person name="Matsumoto T."/>
            <person name="Wu J."/>
            <person name="Kanamori H."/>
            <person name="Katayose Y."/>
            <person name="Fujisawa M."/>
            <person name="Namiki N."/>
            <person name="Mizuno H."/>
            <person name="Yamamoto K."/>
            <person name="Antonio B.A."/>
            <person name="Baba T."/>
            <person name="Sakata K."/>
            <person name="Nagamura Y."/>
            <person name="Aoki H."/>
            <person name="Arikawa K."/>
            <person name="Arita K."/>
            <person name="Bito T."/>
            <person name="Chiden Y."/>
            <person name="Fujitsuka N."/>
            <person name="Fukunaka R."/>
            <person name="Hamada M."/>
            <person name="Harada C."/>
            <person name="Hayashi A."/>
            <person name="Hijishita S."/>
            <person name="Honda M."/>
            <person name="Hosokawa S."/>
            <person name="Ichikawa Y."/>
            <person name="Idonuma A."/>
            <person name="Iijima M."/>
            <person name="Ikeda M."/>
            <person name="Ikeno M."/>
            <person name="Ito K."/>
            <person name="Ito S."/>
            <person name="Ito T."/>
            <person name="Ito Y."/>
            <person name="Ito Y."/>
            <person name="Iwabuchi A."/>
            <person name="Kamiya K."/>
            <person name="Karasawa W."/>
            <person name="Kurita K."/>
            <person name="Katagiri S."/>
            <person name="Kikuta A."/>
            <person name="Kobayashi H."/>
            <person name="Kobayashi N."/>
            <person name="Machita K."/>
            <person name="Maehara T."/>
            <person name="Masukawa M."/>
            <person name="Mizubayashi T."/>
            <person name="Mukai Y."/>
            <person name="Nagasaki H."/>
            <person name="Nagata Y."/>
            <person name="Naito S."/>
            <person name="Nakashima M."/>
            <person name="Nakama Y."/>
            <person name="Nakamichi Y."/>
            <person name="Nakamura M."/>
            <person name="Meguro A."/>
            <person name="Negishi M."/>
            <person name="Ohta I."/>
            <person name="Ohta T."/>
            <person name="Okamoto M."/>
            <person name="Ono N."/>
            <person name="Saji S."/>
            <person name="Sakaguchi M."/>
            <person name="Sakai K."/>
            <person name="Shibata M."/>
            <person name="Shimokawa T."/>
            <person name="Song J."/>
            <person name="Takazaki Y."/>
            <person name="Terasawa K."/>
            <person name="Tsugane M."/>
            <person name="Tsuji K."/>
            <person name="Ueda S."/>
            <person name="Waki K."/>
            <person name="Yamagata H."/>
            <person name="Yamamoto M."/>
            <person name="Yamamoto S."/>
            <person name="Yamane H."/>
            <person name="Yoshiki S."/>
            <person name="Yoshihara R."/>
            <person name="Yukawa K."/>
            <person name="Zhong H."/>
            <person name="Yano M."/>
            <person name="Yuan Q."/>
            <person name="Ouyang S."/>
            <person name="Liu J."/>
            <person name="Jones K.M."/>
            <person name="Gansberger K."/>
            <person name="Moffat K."/>
            <person name="Hill J."/>
            <person name="Bera J."/>
            <person name="Fadrosh D."/>
            <person name="Jin S."/>
            <person name="Johri S."/>
            <person name="Kim M."/>
            <person name="Overton L."/>
            <person name="Reardon M."/>
            <person name="Tsitrin T."/>
            <person name="Vuong H."/>
            <person name="Weaver B."/>
            <person name="Ciecko A."/>
            <person name="Tallon L."/>
            <person name="Jackson J."/>
            <person name="Pai G."/>
            <person name="Aken S.V."/>
            <person name="Utterback T."/>
            <person name="Reidmuller S."/>
            <person name="Feldblyum T."/>
            <person name="Hsiao J."/>
            <person name="Zismann V."/>
            <person name="Iobst S."/>
            <person name="de Vazeille A.R."/>
            <person name="Buell C.R."/>
            <person name="Ying K."/>
            <person name="Li Y."/>
            <person name="Lu T."/>
            <person name="Huang Y."/>
            <person name="Zhao Q."/>
            <person name="Feng Q."/>
            <person name="Zhang L."/>
            <person name="Zhu J."/>
            <person name="Weng Q."/>
            <person name="Mu J."/>
            <person name="Lu Y."/>
            <person name="Fan D."/>
            <person name="Liu Y."/>
            <person name="Guan J."/>
            <person name="Zhang Y."/>
            <person name="Yu S."/>
            <person name="Liu X."/>
            <person name="Zhang Y."/>
            <person name="Hong G."/>
            <person name="Han B."/>
            <person name="Choisne N."/>
            <person name="Demange N."/>
            <person name="Orjeda G."/>
            <person name="Samain S."/>
            <person name="Cattolico L."/>
            <person name="Pelletier E."/>
            <person name="Couloux A."/>
            <person name="Segurens B."/>
            <person name="Wincker P."/>
            <person name="D'Hont A."/>
            <person name="Scarpelli C."/>
            <person name="Weissenbach J."/>
            <person name="Salanoubat M."/>
            <person name="Quetier F."/>
            <person name="Yu Y."/>
            <person name="Kim H.R."/>
            <person name="Rambo T."/>
            <person name="Currie J."/>
            <person name="Collura K."/>
            <person name="Luo M."/>
            <person name="Yang T."/>
            <person name="Ammiraju J.S.S."/>
            <person name="Engler F."/>
            <person name="Soderlund C."/>
            <person name="Wing R.A."/>
            <person name="Palmer L.E."/>
            <person name="de la Bastide M."/>
            <person name="Spiegel L."/>
            <person name="Nascimento L."/>
            <person name="Zutavern T."/>
            <person name="O'Shaughnessy A."/>
            <person name="Dike S."/>
            <person name="Dedhia N."/>
            <person name="Preston R."/>
            <person name="Balija V."/>
            <person name="McCombie W.R."/>
            <person name="Chow T."/>
            <person name="Chen H."/>
            <person name="Chung M."/>
            <person name="Chen C."/>
            <person name="Shaw J."/>
            <person name="Wu H."/>
            <person name="Hsiao K."/>
            <person name="Chao Y."/>
            <person name="Chu M."/>
            <person name="Cheng C."/>
            <person name="Hour A."/>
            <person name="Lee P."/>
            <person name="Lin S."/>
            <person name="Lin Y."/>
            <person name="Liou J."/>
            <person name="Liu S."/>
            <person name="Hsing Y."/>
            <person name="Raghuvanshi S."/>
            <person name="Mohanty A."/>
            <person name="Bharti A.K."/>
            <person name="Gaur A."/>
            <person name="Gupta V."/>
            <person name="Kumar D."/>
            <person name="Ravi V."/>
            <person name="Vij S."/>
            <person name="Kapur A."/>
            <person name="Khurana P."/>
            <person name="Khurana P."/>
            <person name="Khurana J.P."/>
            <person name="Tyagi A.K."/>
            <person name="Gaikwad K."/>
            <person name="Singh A."/>
            <person name="Dalal V."/>
            <person name="Srivastava S."/>
            <person name="Dixit A."/>
            <person name="Pal A.K."/>
            <person name="Ghazi I.A."/>
            <person name="Yadav M."/>
            <person name="Pandit A."/>
            <person name="Bhargava A."/>
            <person name="Sureshbabu K."/>
            <person name="Batra K."/>
            <person name="Sharma T.R."/>
            <person name="Mohapatra T."/>
            <person name="Singh N.K."/>
            <person name="Messing J."/>
            <person name="Nelson A.B."/>
            <person name="Fuks G."/>
            <person name="Kavchok S."/>
            <person name="Keizer G."/>
            <person name="Linton E."/>
            <person name="Llaca V."/>
            <person name="Song R."/>
            <person name="Tanyolac B."/>
            <person name="Young S."/>
            <person name="Ho-Il K."/>
            <person name="Hahn J.H."/>
            <person name="Sangsakoo G."/>
            <person name="Vanavichit A."/>
            <person name="de Mattos Luiz.A.T."/>
            <person name="Zimmer P.D."/>
            <person name="Malone G."/>
            <person name="Dellagostin O."/>
            <person name="de Oliveira A.C."/>
            <person name="Bevan M."/>
            <person name="Bancroft I."/>
            <person name="Minx P."/>
            <person name="Cordum H."/>
            <person name="Wilson R."/>
            <person name="Cheng Z."/>
            <person name="Jin W."/>
            <person name="Jiang J."/>
            <person name="Leong S.A."/>
            <person name="Iwama H."/>
            <person name="Gojobori T."/>
            <person name="Itoh T."/>
            <person name="Niimura Y."/>
            <person name="Fujii Y."/>
            <person name="Habara T."/>
            <person name="Sakai H."/>
            <person name="Sato Y."/>
            <person name="Wilson G."/>
            <person name="Kumar K."/>
            <person name="McCouch S."/>
            <person name="Juretic N."/>
            <person name="Hoen D."/>
            <person name="Wright S."/>
            <person name="Bruskiewich R."/>
            <person name="Bureau T."/>
            <person name="Miyao A."/>
            <person name="Hirochika H."/>
            <person name="Nishikawa T."/>
            <person name="Kadowaki K."/>
            <person name="Sugiura M."/>
            <person name="Burr B."/>
            <person name="Sasaki T."/>
        </authorList>
    </citation>
    <scope>NUCLEOTIDE SEQUENCE [LARGE SCALE GENOMIC DNA]</scope>
    <source>
        <strain evidence="3">cv. Nipponbare</strain>
    </source>
</reference>
<gene>
    <name evidence="2" type="primary">P0659D09.15</name>
</gene>
<accession>Q5Z954</accession>
<feature type="region of interest" description="Disordered" evidence="1">
    <location>
        <begin position="32"/>
        <end position="56"/>
    </location>
</feature>
<sequence>MAEAGRRRLRRPDAWIWIFEEEIEAIILHGQENKSSSGGPVAARVGDGGDVVDGRRGVGPAALVGRRWGRRRWRGGGGGGGAAGVRRRRWWGPARSGGGGGENAPRLRARSCGERERDYLREG</sequence>
<organism evidence="2 3">
    <name type="scientific">Oryza sativa subsp. japonica</name>
    <name type="common">Rice</name>
    <dbReference type="NCBI Taxonomy" id="39947"/>
    <lineage>
        <taxon>Eukaryota</taxon>
        <taxon>Viridiplantae</taxon>
        <taxon>Streptophyta</taxon>
        <taxon>Embryophyta</taxon>
        <taxon>Tracheophyta</taxon>
        <taxon>Spermatophyta</taxon>
        <taxon>Magnoliopsida</taxon>
        <taxon>Liliopsida</taxon>
        <taxon>Poales</taxon>
        <taxon>Poaceae</taxon>
        <taxon>BOP clade</taxon>
        <taxon>Oryzoideae</taxon>
        <taxon>Oryzeae</taxon>
        <taxon>Oryzinae</taxon>
        <taxon>Oryza</taxon>
        <taxon>Oryza sativa</taxon>
    </lineage>
</organism>
<evidence type="ECO:0000256" key="1">
    <source>
        <dbReference type="SAM" id="MobiDB-lite"/>
    </source>
</evidence>
<reference evidence="3" key="2">
    <citation type="journal article" date="2008" name="Nucleic Acids Res.">
        <title>The rice annotation project database (RAP-DB): 2008 update.</title>
        <authorList>
            <consortium name="The rice annotation project (RAP)"/>
        </authorList>
    </citation>
    <scope>GENOME REANNOTATION</scope>
    <source>
        <strain evidence="3">cv. Nipponbare</strain>
    </source>
</reference>
<name>Q5Z954_ORYSJ</name>
<protein>
    <submittedName>
        <fullName evidence="2">Uncharacterized protein</fullName>
    </submittedName>
</protein>
<evidence type="ECO:0000313" key="3">
    <source>
        <dbReference type="Proteomes" id="UP000000763"/>
    </source>
</evidence>